<dbReference type="Proteomes" id="UP000700596">
    <property type="component" value="Unassembled WGS sequence"/>
</dbReference>
<keyword evidence="2" id="KW-1185">Reference proteome</keyword>
<reference evidence="1" key="1">
    <citation type="journal article" date="2021" name="Nat. Commun.">
        <title>Genetic determinants of endophytism in the Arabidopsis root mycobiome.</title>
        <authorList>
            <person name="Mesny F."/>
            <person name="Miyauchi S."/>
            <person name="Thiergart T."/>
            <person name="Pickel B."/>
            <person name="Atanasova L."/>
            <person name="Karlsson M."/>
            <person name="Huettel B."/>
            <person name="Barry K.W."/>
            <person name="Haridas S."/>
            <person name="Chen C."/>
            <person name="Bauer D."/>
            <person name="Andreopoulos W."/>
            <person name="Pangilinan J."/>
            <person name="LaButti K."/>
            <person name="Riley R."/>
            <person name="Lipzen A."/>
            <person name="Clum A."/>
            <person name="Drula E."/>
            <person name="Henrissat B."/>
            <person name="Kohler A."/>
            <person name="Grigoriev I.V."/>
            <person name="Martin F.M."/>
            <person name="Hacquard S."/>
        </authorList>
    </citation>
    <scope>NUCLEOTIDE SEQUENCE</scope>
    <source>
        <strain evidence="1">MPI-CAGE-CH-0243</strain>
    </source>
</reference>
<protein>
    <submittedName>
        <fullName evidence="1">Uncharacterized protein</fullName>
    </submittedName>
</protein>
<dbReference type="OrthoDB" id="303107at2759"/>
<organism evidence="1 2">
    <name type="scientific">Dendryphion nanum</name>
    <dbReference type="NCBI Taxonomy" id="256645"/>
    <lineage>
        <taxon>Eukaryota</taxon>
        <taxon>Fungi</taxon>
        <taxon>Dikarya</taxon>
        <taxon>Ascomycota</taxon>
        <taxon>Pezizomycotina</taxon>
        <taxon>Dothideomycetes</taxon>
        <taxon>Pleosporomycetidae</taxon>
        <taxon>Pleosporales</taxon>
        <taxon>Torulaceae</taxon>
        <taxon>Dendryphion</taxon>
    </lineage>
</organism>
<evidence type="ECO:0000313" key="1">
    <source>
        <dbReference type="EMBL" id="KAH7125093.1"/>
    </source>
</evidence>
<comment type="caution">
    <text evidence="1">The sequence shown here is derived from an EMBL/GenBank/DDBJ whole genome shotgun (WGS) entry which is preliminary data.</text>
</comment>
<dbReference type="EMBL" id="JAGMWT010000007">
    <property type="protein sequence ID" value="KAH7125093.1"/>
    <property type="molecule type" value="Genomic_DNA"/>
</dbReference>
<name>A0A9P9DTP6_9PLEO</name>
<sequence length="253" mass="28887">MKKHIFSSLQIENGPHMVSKEDYRDGNQDLQVLLRTVVGTDYQSGVLTGPENPLNITLKDLLSALIGAAVHLWVFSRTFHSIDMTNTPLLQKYREAIATSCTDQSLFNLDVAVHQKLIKERDFEDLTIPRLTARHTDRFLAAVKILDSETQANEFRYSIEHIFKLAIRIRTSFLVAAETYVSFWPCRGQKINCNDMESPLMGNILENNVVRLPISPGLHVYAREKGMVEYNYPDNDKWDNATLKDTFQATILV</sequence>
<dbReference type="AlphaFoldDB" id="A0A9P9DTP6"/>
<proteinExistence type="predicted"/>
<gene>
    <name evidence="1" type="ORF">B0J11DRAFT_527554</name>
</gene>
<accession>A0A9P9DTP6</accession>
<evidence type="ECO:0000313" key="2">
    <source>
        <dbReference type="Proteomes" id="UP000700596"/>
    </source>
</evidence>